<gene>
    <name evidence="2" type="ORF">KP005_13680</name>
</gene>
<evidence type="ECO:0000256" key="1">
    <source>
        <dbReference type="SAM" id="SignalP"/>
    </source>
</evidence>
<feature type="signal peptide" evidence="1">
    <location>
        <begin position="1"/>
        <end position="21"/>
    </location>
</feature>
<organism evidence="2 3">
    <name type="scientific">Geomonas diazotrophica</name>
    <dbReference type="NCBI Taxonomy" id="2843197"/>
    <lineage>
        <taxon>Bacteria</taxon>
        <taxon>Pseudomonadati</taxon>
        <taxon>Thermodesulfobacteriota</taxon>
        <taxon>Desulfuromonadia</taxon>
        <taxon>Geobacterales</taxon>
        <taxon>Geobacteraceae</taxon>
        <taxon>Geomonas</taxon>
    </lineage>
</organism>
<evidence type="ECO:0000313" key="3">
    <source>
        <dbReference type="Proteomes" id="UP000683493"/>
    </source>
</evidence>
<feature type="chain" id="PRO_5046720087" description="TIGR03016 family PEP-CTERM system-associated outer membrane protein" evidence="1">
    <location>
        <begin position="22"/>
        <end position="660"/>
    </location>
</feature>
<reference evidence="2 3" key="1">
    <citation type="submission" date="2021-06" db="EMBL/GenBank/DDBJ databases">
        <title>Gemonas diversity in paddy soil.</title>
        <authorList>
            <person name="Liu G."/>
        </authorList>
    </citation>
    <scope>NUCLEOTIDE SEQUENCE [LARGE SCALE GENOMIC DNA]</scope>
    <source>
        <strain evidence="2 3">RG29</strain>
    </source>
</reference>
<evidence type="ECO:0008006" key="4">
    <source>
        <dbReference type="Google" id="ProtNLM"/>
    </source>
</evidence>
<dbReference type="EMBL" id="CP076724">
    <property type="protein sequence ID" value="QWV96417.1"/>
    <property type="molecule type" value="Genomic_DNA"/>
</dbReference>
<protein>
    <recommendedName>
        <fullName evidence="4">TIGR03016 family PEP-CTERM system-associated outer membrane protein</fullName>
    </recommendedName>
</protein>
<sequence length="660" mass="73502">MRSVCPAIVLACCVTALPAAKAWGADRALLQLFGIQQLVTLSYQYDDFLQESAHSKSSTSRHTPAEKYEIETNYAVYDDSLLYGKISLGAEAQQQQTSTSQGSGKGSDFQYDYNLNGSFFRYMPQSVYFHLNSDTLHVSPLFASSYQLQSSRQGVAISAKNDLLPATLSFEHGNQETSGQREDRRESLHSVTATVAHFAKNRMSDSNASFSAEQNTSENLSTGSIQNQHVVSGTLTNRLEPWPTAPYKKTLDSMFRWTREEGIHSGRFIDLKEGANCELGKVLRLTIDGNLNSTSSDNQGSDLRSVATTLEHRLLDTITTRLSGDASSTTLDTGSQDSYGGGINLTYFRRLPSESDLQVQYGYSQHTFNNQFKSGVVFYRDRRLNGSANEVENYLPSEDIIASTIVVWNASRTKTFVAGTDYTVVPDGRRTRLRIEPGQGIALGEALSVDYSTNVNPLLKYLNETQSVNASLRLGRLYTFTAGYSRATIKKLAGEDNVAPVGSSNSYTAQAERNDTNYRTGLLYSKLSSISLNEERLEGYWKYNRELEEGAVALNVSDVLTSYKKTESGGVVSEGGQNNIFLTSGMYRRIFSERLKASVSGQYENTSGRSSSQQLLSTWLLGSYSLARAEIDFSVRMDWRFYKEQYQRNATARIELKRYF</sequence>
<dbReference type="Proteomes" id="UP000683493">
    <property type="component" value="Chromosome"/>
</dbReference>
<evidence type="ECO:0000313" key="2">
    <source>
        <dbReference type="EMBL" id="QWV96417.1"/>
    </source>
</evidence>
<keyword evidence="1" id="KW-0732">Signal</keyword>
<accession>A0ABX8JIC8</accession>
<proteinExistence type="predicted"/>
<keyword evidence="3" id="KW-1185">Reference proteome</keyword>
<name>A0ABX8JIC8_9BACT</name>